<dbReference type="EMBL" id="BMIC01000003">
    <property type="protein sequence ID" value="GFZ88459.1"/>
    <property type="molecule type" value="Genomic_DNA"/>
</dbReference>
<dbReference type="RefSeq" id="WP_308419851.1">
    <property type="nucleotide sequence ID" value="NZ_BMIC01000003.1"/>
</dbReference>
<accession>A0A8J2XAA0</accession>
<name>A0A8J2XAA0_9FLAO</name>
<reference evidence="1 2" key="1">
    <citation type="journal article" date="2014" name="Int. J. Syst. Evol. Microbiol.">
        <title>Complete genome sequence of Corynebacterium casei LMG S-19264T (=DSM 44701T), isolated from a smear-ripened cheese.</title>
        <authorList>
            <consortium name="US DOE Joint Genome Institute (JGI-PGF)"/>
            <person name="Walter F."/>
            <person name="Albersmeier A."/>
            <person name="Kalinowski J."/>
            <person name="Ruckert C."/>
        </authorList>
    </citation>
    <scope>NUCLEOTIDE SEQUENCE [LARGE SCALE GENOMIC DNA]</scope>
    <source>
        <strain evidence="1 2">CGMCC 1.15295</strain>
    </source>
</reference>
<evidence type="ECO:0008006" key="3">
    <source>
        <dbReference type="Google" id="ProtNLM"/>
    </source>
</evidence>
<sequence>MIKKSHITILVCFCSLLSCNFFKESDDRIPVARVNDNYLYEDDIKGLVAEGTSPKDSILVVNGFITRWATQLLLVDGSERNLPEEQQQEFIKLVEQYKKDLFTKAYLEALVNKTMDTLVTPEEAKKVYETNKETFKLNEELIKFRYINIPLNALNKDDIENRFKRYTKKDKKFLDSISVQFKSYSLKDSTWIKTSQVMHKIPVVNAENKKELLKKSNFIQLKDSLSLYLMQINDVLLQNDYAPLEYVRPTINQIIINKRKLELIKQLETDITKDAIKNNQFEIYN</sequence>
<organism evidence="1 2">
    <name type="scientific">Aquaticitalea lipolytica</name>
    <dbReference type="NCBI Taxonomy" id="1247562"/>
    <lineage>
        <taxon>Bacteria</taxon>
        <taxon>Pseudomonadati</taxon>
        <taxon>Bacteroidota</taxon>
        <taxon>Flavobacteriia</taxon>
        <taxon>Flavobacteriales</taxon>
        <taxon>Flavobacteriaceae</taxon>
        <taxon>Aquaticitalea</taxon>
    </lineage>
</organism>
<gene>
    <name evidence="1" type="ORF">GCM10011531_20040</name>
</gene>
<dbReference type="Proteomes" id="UP000598120">
    <property type="component" value="Unassembled WGS sequence"/>
</dbReference>
<dbReference type="AlphaFoldDB" id="A0A8J2XAA0"/>
<dbReference type="PROSITE" id="PS51257">
    <property type="entry name" value="PROKAR_LIPOPROTEIN"/>
    <property type="match status" value="1"/>
</dbReference>
<evidence type="ECO:0000313" key="2">
    <source>
        <dbReference type="Proteomes" id="UP000598120"/>
    </source>
</evidence>
<evidence type="ECO:0000313" key="1">
    <source>
        <dbReference type="EMBL" id="GFZ88459.1"/>
    </source>
</evidence>
<proteinExistence type="predicted"/>
<comment type="caution">
    <text evidence="1">The sequence shown here is derived from an EMBL/GenBank/DDBJ whole genome shotgun (WGS) entry which is preliminary data.</text>
</comment>
<keyword evidence="2" id="KW-1185">Reference proteome</keyword>
<protein>
    <recommendedName>
        <fullName evidence="3">Peptidylprolyl isomerase</fullName>
    </recommendedName>
</protein>